<feature type="domain" description="UDP-N-acetylglucosamine 2-epimerase" evidence="5">
    <location>
        <begin position="32"/>
        <end position="396"/>
    </location>
</feature>
<dbReference type="EMBL" id="UGJE01000002">
    <property type="protein sequence ID" value="STQ85457.1"/>
    <property type="molecule type" value="Genomic_DNA"/>
</dbReference>
<dbReference type="Proteomes" id="UP000255139">
    <property type="component" value="Unassembled WGS sequence"/>
</dbReference>
<dbReference type="InterPro" id="IPR003331">
    <property type="entry name" value="UDP_GlcNAc_Epimerase_2_dom"/>
</dbReference>
<dbReference type="CDD" id="cd03786">
    <property type="entry name" value="GTB_UDP-GlcNAc_2-Epimerase"/>
    <property type="match status" value="1"/>
</dbReference>
<dbReference type="RefSeq" id="WP_233708879.1">
    <property type="nucleotide sequence ID" value="NZ_FZML01000021.1"/>
</dbReference>
<dbReference type="PANTHER" id="PTHR43174:SF2">
    <property type="entry name" value="UDP-N-ACETYLGLUCOSAMINE 2-EPIMERASE"/>
    <property type="match status" value="1"/>
</dbReference>
<dbReference type="AlphaFoldDB" id="A0A377PS74"/>
<reference evidence="6 7" key="1">
    <citation type="submission" date="2018-06" db="EMBL/GenBank/DDBJ databases">
        <authorList>
            <consortium name="Pathogen Informatics"/>
            <person name="Doyle S."/>
        </authorList>
    </citation>
    <scope>NUCLEOTIDE SEQUENCE [LARGE SCALE GENOMIC DNA]</scope>
    <source>
        <strain evidence="6 7">NCTC12714</strain>
    </source>
</reference>
<dbReference type="GO" id="GO:0008761">
    <property type="term" value="F:UDP-N-acetylglucosamine 2-epimerase activity"/>
    <property type="evidence" value="ECO:0007669"/>
    <property type="project" value="UniProtKB-EC"/>
</dbReference>
<keyword evidence="1 4" id="KW-0413">Isomerase</keyword>
<evidence type="ECO:0000256" key="4">
    <source>
        <dbReference type="RuleBase" id="RU003513"/>
    </source>
</evidence>
<sequence length="407" mass="45803">MVTEIKKSNIKNIIIILGTRPEAIKLAPVILELKKLNKYKVTIVNTEQQKELSNQTLSFFGIRPDICLNCMKPNQCLATLQARILNALEQVYQNPMQDKGYHATIVQGDTMSAFCGALTSFYHKIPVFHVEAGLRSYNLFEPFPEEAFRQMIAKTASLHFTPTALATQSLQNEGIDYNNIIETGNTVLDALFCLSKESLQNARCFWSERGINLESNTLDKNCIQNISARKNPKSNIVLVTTHRRENHGQRLDRILQAIQILAKRFSNVVFIVPVHPNPNVKQKIEKSLMNLENVMLCEPLDYPNLVLIMYNSKLILTDSGGIQEEAPSFGVPILVLRYETERKEGLQAGFAKLVGAECERIVGEASLILEQNQTLITKPNPYGDGTASLKITKAIESFFNIYTPPNY</sequence>
<dbReference type="NCBIfam" id="TIGR00236">
    <property type="entry name" value="wecB"/>
    <property type="match status" value="1"/>
</dbReference>
<comment type="similarity">
    <text evidence="2 4">Belongs to the UDP-N-acetylglucosamine 2-epimerase family.</text>
</comment>
<accession>A0A377PS74</accession>
<evidence type="ECO:0000256" key="3">
    <source>
        <dbReference type="ARBA" id="ARBA00038858"/>
    </source>
</evidence>
<dbReference type="Gene3D" id="3.40.50.2000">
    <property type="entry name" value="Glycogen Phosphorylase B"/>
    <property type="match status" value="2"/>
</dbReference>
<name>A0A377PS74_9HELI</name>
<evidence type="ECO:0000313" key="7">
    <source>
        <dbReference type="Proteomes" id="UP000255139"/>
    </source>
</evidence>
<dbReference type="PANTHER" id="PTHR43174">
    <property type="entry name" value="UDP-N-ACETYLGLUCOSAMINE 2-EPIMERASE"/>
    <property type="match status" value="1"/>
</dbReference>
<dbReference type="EC" id="5.1.3.14" evidence="3"/>
<evidence type="ECO:0000313" key="6">
    <source>
        <dbReference type="EMBL" id="STQ85457.1"/>
    </source>
</evidence>
<proteinExistence type="inferred from homology"/>
<gene>
    <name evidence="6" type="primary">mnaA</name>
    <name evidence="6" type="ORF">NCTC12714_00242</name>
</gene>
<evidence type="ECO:0000256" key="1">
    <source>
        <dbReference type="ARBA" id="ARBA00023235"/>
    </source>
</evidence>
<dbReference type="InterPro" id="IPR029767">
    <property type="entry name" value="WecB-like"/>
</dbReference>
<keyword evidence="7" id="KW-1185">Reference proteome</keyword>
<organism evidence="6 7">
    <name type="scientific">Helicobacter muridarum</name>
    <dbReference type="NCBI Taxonomy" id="216"/>
    <lineage>
        <taxon>Bacteria</taxon>
        <taxon>Pseudomonadati</taxon>
        <taxon>Campylobacterota</taxon>
        <taxon>Epsilonproteobacteria</taxon>
        <taxon>Campylobacterales</taxon>
        <taxon>Helicobacteraceae</taxon>
        <taxon>Helicobacter</taxon>
    </lineage>
</organism>
<evidence type="ECO:0000256" key="2">
    <source>
        <dbReference type="ARBA" id="ARBA00038209"/>
    </source>
</evidence>
<evidence type="ECO:0000259" key="5">
    <source>
        <dbReference type="Pfam" id="PF02350"/>
    </source>
</evidence>
<dbReference type="SUPFAM" id="SSF53756">
    <property type="entry name" value="UDP-Glycosyltransferase/glycogen phosphorylase"/>
    <property type="match status" value="1"/>
</dbReference>
<protein>
    <recommendedName>
        <fullName evidence="3">UDP-N-acetylglucosamine 2-epimerase (non-hydrolyzing)</fullName>
        <ecNumber evidence="3">5.1.3.14</ecNumber>
    </recommendedName>
</protein>
<dbReference type="Pfam" id="PF02350">
    <property type="entry name" value="Epimerase_2"/>
    <property type="match status" value="1"/>
</dbReference>